<sequence length="207" mass="23541">MWRAINYYGGESGLIPAAPLIHSYSPQMETVSASLALKRSQQPLTINSTTYHIQRFLTVQLLNNAFLNDENGFFMPNVKPHYAIAPVNGFGNLYRGCCPRAIYVDGHNLCKSNEKNQTVVVHDGLLSPPNNIVALHFWLMNAVKENSNFFATSYIIDEKKKANLHYRALLAKLGRTFCFPIRDRVIGGKNSRKFNIFRLHYRVFAAF</sequence>
<name>A0A378J3C0_9GAMM</name>
<dbReference type="EMBL" id="UGNY01000001">
    <property type="protein sequence ID" value="STX38794.1"/>
    <property type="molecule type" value="Genomic_DNA"/>
</dbReference>
<dbReference type="AlphaFoldDB" id="A0A378J3C0"/>
<protein>
    <submittedName>
        <fullName evidence="1">Uncharacterized protein</fullName>
    </submittedName>
</protein>
<evidence type="ECO:0000313" key="2">
    <source>
        <dbReference type="Proteomes" id="UP000254033"/>
    </source>
</evidence>
<gene>
    <name evidence="1" type="ORF">NCTC11978_01983</name>
</gene>
<accession>A0A378J3C0</accession>
<evidence type="ECO:0000313" key="1">
    <source>
        <dbReference type="EMBL" id="STX38794.1"/>
    </source>
</evidence>
<dbReference type="Proteomes" id="UP000254033">
    <property type="component" value="Unassembled WGS sequence"/>
</dbReference>
<reference evidence="1 2" key="1">
    <citation type="submission" date="2018-06" db="EMBL/GenBank/DDBJ databases">
        <authorList>
            <consortium name="Pathogen Informatics"/>
            <person name="Doyle S."/>
        </authorList>
    </citation>
    <scope>NUCLEOTIDE SEQUENCE [LARGE SCALE GENOMIC DNA]</scope>
    <source>
        <strain evidence="1 2">NCTC11978</strain>
    </source>
</reference>
<proteinExistence type="predicted"/>
<dbReference type="RefSeq" id="WP_147281875.1">
    <property type="nucleotide sequence ID" value="NZ_UGNY01000001.1"/>
</dbReference>
<organism evidence="1 2">
    <name type="scientific">Legionella feeleii</name>
    <dbReference type="NCBI Taxonomy" id="453"/>
    <lineage>
        <taxon>Bacteria</taxon>
        <taxon>Pseudomonadati</taxon>
        <taxon>Pseudomonadota</taxon>
        <taxon>Gammaproteobacteria</taxon>
        <taxon>Legionellales</taxon>
        <taxon>Legionellaceae</taxon>
        <taxon>Legionella</taxon>
    </lineage>
</organism>